<dbReference type="KEGG" id="dpl:KGM_207231"/>
<accession>A0A212EW80</accession>
<proteinExistence type="predicted"/>
<dbReference type="eggNOG" id="ENOG502TC29">
    <property type="taxonomic scope" value="Eukaryota"/>
</dbReference>
<reference evidence="1 2" key="1">
    <citation type="journal article" date="2011" name="Cell">
        <title>The monarch butterfly genome yields insights into long-distance migration.</title>
        <authorList>
            <person name="Zhan S."/>
            <person name="Merlin C."/>
            <person name="Boore J.L."/>
            <person name="Reppert S.M."/>
        </authorList>
    </citation>
    <scope>NUCLEOTIDE SEQUENCE [LARGE SCALE GENOMIC DNA]</scope>
    <source>
        <strain evidence="1">F-2</strain>
    </source>
</reference>
<dbReference type="EMBL" id="AGBW02012044">
    <property type="protein sequence ID" value="OWR45760.1"/>
    <property type="molecule type" value="Genomic_DNA"/>
</dbReference>
<name>A0A212EW80_DANPL</name>
<dbReference type="InterPro" id="IPR036179">
    <property type="entry name" value="Ig-like_dom_sf"/>
</dbReference>
<dbReference type="PANTHER" id="PTHR21261:SF15">
    <property type="entry name" value="BEATEN PATH IIIA, ISOFORM D-RELATED"/>
    <property type="match status" value="1"/>
</dbReference>
<organism evidence="1 2">
    <name type="scientific">Danaus plexippus plexippus</name>
    <dbReference type="NCBI Taxonomy" id="278856"/>
    <lineage>
        <taxon>Eukaryota</taxon>
        <taxon>Metazoa</taxon>
        <taxon>Ecdysozoa</taxon>
        <taxon>Arthropoda</taxon>
        <taxon>Hexapoda</taxon>
        <taxon>Insecta</taxon>
        <taxon>Pterygota</taxon>
        <taxon>Neoptera</taxon>
        <taxon>Endopterygota</taxon>
        <taxon>Lepidoptera</taxon>
        <taxon>Glossata</taxon>
        <taxon>Ditrysia</taxon>
        <taxon>Papilionoidea</taxon>
        <taxon>Nymphalidae</taxon>
        <taxon>Danainae</taxon>
        <taxon>Danaini</taxon>
        <taxon>Danaina</taxon>
        <taxon>Danaus</taxon>
        <taxon>Danaus</taxon>
    </lineage>
</organism>
<gene>
    <name evidence="1" type="ORF">KGM_207231</name>
</gene>
<keyword evidence="2" id="KW-1185">Reference proteome</keyword>
<dbReference type="AlphaFoldDB" id="A0A212EW80"/>
<protein>
    <submittedName>
        <fullName evidence="1">Uncharacterized protein</fullName>
    </submittedName>
</protein>
<sequence length="256" mass="29240">MSVTKLTWLLLVTSIGAIEVNITSEWKPELGWKVMCNWQTLDNDTLQSVRLYNNGQQFMIYRPEKHGHTRNEIFNTPEKKINVNCALTRDRGQEGFCNLLLEPYQPPISDFTYSCEVSGERPMFRIGKKDFAVKILVPPSDAEVVSHVHDESLPSRVMLNCSSTGLPAPNLQWTVDNDKLQADFTGRIWNATSKLWKVWSYLSYTRIDDSKVLCRPEIIYNGDIFSGKPAEFNSARRLLGTSVLSLSVLFLVTFIR</sequence>
<comment type="caution">
    <text evidence="1">The sequence shown here is derived from an EMBL/GenBank/DDBJ whole genome shotgun (WGS) entry which is preliminary data.</text>
</comment>
<dbReference type="Gene3D" id="2.60.40.10">
    <property type="entry name" value="Immunoglobulins"/>
    <property type="match status" value="1"/>
</dbReference>
<evidence type="ECO:0000313" key="2">
    <source>
        <dbReference type="Proteomes" id="UP000007151"/>
    </source>
</evidence>
<evidence type="ECO:0000313" key="1">
    <source>
        <dbReference type="EMBL" id="OWR45760.1"/>
    </source>
</evidence>
<dbReference type="InterPro" id="IPR013783">
    <property type="entry name" value="Ig-like_fold"/>
</dbReference>
<dbReference type="Proteomes" id="UP000007151">
    <property type="component" value="Unassembled WGS sequence"/>
</dbReference>
<dbReference type="SUPFAM" id="SSF48726">
    <property type="entry name" value="Immunoglobulin"/>
    <property type="match status" value="1"/>
</dbReference>
<dbReference type="OrthoDB" id="7310971at2759"/>
<dbReference type="PANTHER" id="PTHR21261">
    <property type="entry name" value="BEAT PROTEIN"/>
    <property type="match status" value="1"/>
</dbReference>